<evidence type="ECO:0000313" key="2">
    <source>
        <dbReference type="EMBL" id="CAK0793458.1"/>
    </source>
</evidence>
<accession>A0ABN9PPU0</accession>
<organism evidence="2 3">
    <name type="scientific">Prorocentrum cordatum</name>
    <dbReference type="NCBI Taxonomy" id="2364126"/>
    <lineage>
        <taxon>Eukaryota</taxon>
        <taxon>Sar</taxon>
        <taxon>Alveolata</taxon>
        <taxon>Dinophyceae</taxon>
        <taxon>Prorocentrales</taxon>
        <taxon>Prorocentraceae</taxon>
        <taxon>Prorocentrum</taxon>
    </lineage>
</organism>
<evidence type="ECO:0000256" key="1">
    <source>
        <dbReference type="SAM" id="SignalP"/>
    </source>
</evidence>
<feature type="chain" id="PRO_5045909455" description="Phospholipase B-like" evidence="1">
    <location>
        <begin position="28"/>
        <end position="321"/>
    </location>
</feature>
<evidence type="ECO:0008006" key="4">
    <source>
        <dbReference type="Google" id="ProtNLM"/>
    </source>
</evidence>
<proteinExistence type="predicted"/>
<keyword evidence="3" id="KW-1185">Reference proteome</keyword>
<keyword evidence="1" id="KW-0732">Signal</keyword>
<name>A0ABN9PPU0_9DINO</name>
<evidence type="ECO:0000313" key="3">
    <source>
        <dbReference type="Proteomes" id="UP001189429"/>
    </source>
</evidence>
<dbReference type="Proteomes" id="UP001189429">
    <property type="component" value="Unassembled WGS sequence"/>
</dbReference>
<dbReference type="EMBL" id="CAUYUJ010000971">
    <property type="protein sequence ID" value="CAK0793458.1"/>
    <property type="molecule type" value="Genomic_DNA"/>
</dbReference>
<gene>
    <name evidence="2" type="ORF">PCOR1329_LOCUS3756</name>
</gene>
<reference evidence="2" key="1">
    <citation type="submission" date="2023-10" db="EMBL/GenBank/DDBJ databases">
        <authorList>
            <person name="Chen Y."/>
            <person name="Shah S."/>
            <person name="Dougan E. K."/>
            <person name="Thang M."/>
            <person name="Chan C."/>
        </authorList>
    </citation>
    <scope>NUCLEOTIDE SEQUENCE [LARGE SCALE GENOMIC DNA]</scope>
</reference>
<comment type="caution">
    <text evidence="2">The sequence shown here is derived from an EMBL/GenBank/DDBJ whole genome shotgun (WGS) entry which is preliminary data.</text>
</comment>
<protein>
    <recommendedName>
        <fullName evidence="4">Phospholipase B-like</fullName>
    </recommendedName>
</protein>
<sequence length="321" mass="35629">MEMYFPSRWSSPALSLFLLLLYSGALAAGSSREVVGEGSCGDEQDDGVALLMHMRAATKEAENCSSLASNSPLVEEVLSSAKIPLTGQSTGNPPYGATVQEPFGQSSPVFPPQDVMYGSGQEAIEQDKRHCAKKFNNYTMEDFDAAWDYLTCELNRLFSNPTVAAAFDRAIQGLEPIVKNADNPPQAFPNPWIGASQAEFVEFMRSYFLTLPEPTGKDNGFSHILKMNFLQRRNQAAIDLFNKFKSQTPPATTATTEFFDWTYKWVTLRGMYMDSKASLATVARWVEYVNDPAQADNVQGNTSAYEGFDPDDPPWPRLQFL</sequence>
<feature type="signal peptide" evidence="1">
    <location>
        <begin position="1"/>
        <end position="27"/>
    </location>
</feature>